<accession>A0A839UGG2</accession>
<organism evidence="1 2">
    <name type="scientific">Phyllobacterium trifolii</name>
    <dbReference type="NCBI Taxonomy" id="300193"/>
    <lineage>
        <taxon>Bacteria</taxon>
        <taxon>Pseudomonadati</taxon>
        <taxon>Pseudomonadota</taxon>
        <taxon>Alphaproteobacteria</taxon>
        <taxon>Hyphomicrobiales</taxon>
        <taxon>Phyllobacteriaceae</taxon>
        <taxon>Phyllobacterium</taxon>
    </lineage>
</organism>
<evidence type="ECO:0000313" key="1">
    <source>
        <dbReference type="EMBL" id="MBB3147751.1"/>
    </source>
</evidence>
<sequence length="181" mass="20322">MGANFDGARGLDDGWVKIYTYLLAKYGAWESFENKAPAGSHRRIIQNGTAAQFITAAKRALENSGVFNATDLAKFCAEVTVIPHGLNYNGLSKAARERIRRCEYKSIQDDMEALVDFGLFRALQRGNYGITQLGERCYVYLNHDNDEMYDFRDNPTTGKRGLGSEPAGWRHTAMTFHAPEK</sequence>
<dbReference type="Proteomes" id="UP000554520">
    <property type="component" value="Unassembled WGS sequence"/>
</dbReference>
<name>A0A839UGG2_9HYPH</name>
<dbReference type="AlphaFoldDB" id="A0A839UGG2"/>
<dbReference type="RefSeq" id="WP_183663768.1">
    <property type="nucleotide sequence ID" value="NZ_JACHXN010000014.1"/>
</dbReference>
<comment type="caution">
    <text evidence="1">The sequence shown here is derived from an EMBL/GenBank/DDBJ whole genome shotgun (WGS) entry which is preliminary data.</text>
</comment>
<evidence type="ECO:0000313" key="2">
    <source>
        <dbReference type="Proteomes" id="UP000554520"/>
    </source>
</evidence>
<proteinExistence type="predicted"/>
<protein>
    <submittedName>
        <fullName evidence="1">Uncharacterized protein</fullName>
    </submittedName>
</protein>
<dbReference type="EMBL" id="JACHXN010000014">
    <property type="protein sequence ID" value="MBB3147751.1"/>
    <property type="molecule type" value="Genomic_DNA"/>
</dbReference>
<gene>
    <name evidence="1" type="ORF">FHS21_004183</name>
</gene>
<keyword evidence="2" id="KW-1185">Reference proteome</keyword>
<reference evidence="1 2" key="1">
    <citation type="submission" date="2020-08" db="EMBL/GenBank/DDBJ databases">
        <title>Genomic Encyclopedia of Type Strains, Phase III (KMG-III): the genomes of soil and plant-associated and newly described type strains.</title>
        <authorList>
            <person name="Whitman W."/>
        </authorList>
    </citation>
    <scope>NUCLEOTIDE SEQUENCE [LARGE SCALE GENOMIC DNA]</scope>
    <source>
        <strain evidence="1 2">CECT 7015</strain>
    </source>
</reference>